<keyword evidence="1" id="KW-0812">Transmembrane</keyword>
<dbReference type="OrthoDB" id="10525843at2759"/>
<dbReference type="Proteomes" id="UP000886998">
    <property type="component" value="Unassembled WGS sequence"/>
</dbReference>
<evidence type="ECO:0000313" key="2">
    <source>
        <dbReference type="EMBL" id="GFY45726.1"/>
    </source>
</evidence>
<protein>
    <submittedName>
        <fullName evidence="2">Uncharacterized protein</fullName>
    </submittedName>
</protein>
<keyword evidence="1" id="KW-1133">Transmembrane helix</keyword>
<proteinExistence type="predicted"/>
<sequence length="93" mass="10881">MNNVYVRSIVRSKTDLFIVWAEGESSYSVFYFKKGYFSLEDGSAGDGWYFRVVLAADNSIERFEEKFRILIMFLCRGSFGAFVWITQDRDIMS</sequence>
<organism evidence="2 3">
    <name type="scientific">Trichonephila inaurata madagascariensis</name>
    <dbReference type="NCBI Taxonomy" id="2747483"/>
    <lineage>
        <taxon>Eukaryota</taxon>
        <taxon>Metazoa</taxon>
        <taxon>Ecdysozoa</taxon>
        <taxon>Arthropoda</taxon>
        <taxon>Chelicerata</taxon>
        <taxon>Arachnida</taxon>
        <taxon>Araneae</taxon>
        <taxon>Araneomorphae</taxon>
        <taxon>Entelegynae</taxon>
        <taxon>Araneoidea</taxon>
        <taxon>Nephilidae</taxon>
        <taxon>Trichonephila</taxon>
        <taxon>Trichonephila inaurata</taxon>
    </lineage>
</organism>
<reference evidence="2" key="1">
    <citation type="submission" date="2020-08" db="EMBL/GenBank/DDBJ databases">
        <title>Multicomponent nature underlies the extraordinary mechanical properties of spider dragline silk.</title>
        <authorList>
            <person name="Kono N."/>
            <person name="Nakamura H."/>
            <person name="Mori M."/>
            <person name="Yoshida Y."/>
            <person name="Ohtoshi R."/>
            <person name="Malay A.D."/>
            <person name="Moran D.A.P."/>
            <person name="Tomita M."/>
            <person name="Numata K."/>
            <person name="Arakawa K."/>
        </authorList>
    </citation>
    <scope>NUCLEOTIDE SEQUENCE</scope>
</reference>
<dbReference type="AlphaFoldDB" id="A0A8X6X448"/>
<keyword evidence="1" id="KW-0472">Membrane</keyword>
<evidence type="ECO:0000313" key="3">
    <source>
        <dbReference type="Proteomes" id="UP000886998"/>
    </source>
</evidence>
<name>A0A8X6X448_9ARAC</name>
<gene>
    <name evidence="2" type="ORF">TNIN_166891</name>
</gene>
<accession>A0A8X6X448</accession>
<keyword evidence="3" id="KW-1185">Reference proteome</keyword>
<feature type="transmembrane region" description="Helical" evidence="1">
    <location>
        <begin position="67"/>
        <end position="85"/>
    </location>
</feature>
<evidence type="ECO:0000256" key="1">
    <source>
        <dbReference type="SAM" id="Phobius"/>
    </source>
</evidence>
<comment type="caution">
    <text evidence="2">The sequence shown here is derived from an EMBL/GenBank/DDBJ whole genome shotgun (WGS) entry which is preliminary data.</text>
</comment>
<dbReference type="EMBL" id="BMAV01005010">
    <property type="protein sequence ID" value="GFY45726.1"/>
    <property type="molecule type" value="Genomic_DNA"/>
</dbReference>